<evidence type="ECO:0000256" key="3">
    <source>
        <dbReference type="ARBA" id="ARBA00022475"/>
    </source>
</evidence>
<sequence length="329" mass="34836">RYRGLSLGSKILLFMVLGGIVGMVLGERATVVQPLGDLFIRLLVMAAIPLVFFNLLAGITSLVDLKTLGRLAGKILSYYVLTTTLALVFGLTSMHLLKPGLGMTLTEDASPSVGDVPSVVDVILDLFPENAFQAFATGKVSQIVVFALFLGIATVLLPEDRRAPLRSGFGLVAELLRKLVDVIMWFGPIGIGALAAATLGQYGSQIFGPLALFIGGMWLAQAAMVVVYMTLLGVLTPHSPVHFLKQTGTLWATTVATCSSLASLAVAFEIAEDRLNLPQRIYSFTLPLGAQLNKDGTSIMLAGVLLFTAQAAGVDFTLASQISIILIGL</sequence>
<protein>
    <recommendedName>
        <fullName evidence="9">Dicarboxylate/amino acid:cation symporter</fullName>
    </recommendedName>
</protein>
<feature type="transmembrane region" description="Helical" evidence="7">
    <location>
        <begin position="7"/>
        <end position="26"/>
    </location>
</feature>
<evidence type="ECO:0000256" key="6">
    <source>
        <dbReference type="ARBA" id="ARBA00023136"/>
    </source>
</evidence>
<feature type="transmembrane region" description="Helical" evidence="7">
    <location>
        <begin position="206"/>
        <end position="236"/>
    </location>
</feature>
<feature type="non-terminal residue" evidence="8">
    <location>
        <position position="1"/>
    </location>
</feature>
<feature type="transmembrane region" description="Helical" evidence="7">
    <location>
        <begin position="38"/>
        <end position="63"/>
    </location>
</feature>
<evidence type="ECO:0000313" key="8">
    <source>
        <dbReference type="EMBL" id="SVC88036.1"/>
    </source>
</evidence>
<dbReference type="PRINTS" id="PR00173">
    <property type="entry name" value="EDTRNSPORT"/>
</dbReference>
<dbReference type="AlphaFoldDB" id="A0A382QRE9"/>
<evidence type="ECO:0000256" key="2">
    <source>
        <dbReference type="ARBA" id="ARBA00022448"/>
    </source>
</evidence>
<reference evidence="8" key="1">
    <citation type="submission" date="2018-05" db="EMBL/GenBank/DDBJ databases">
        <authorList>
            <person name="Lanie J.A."/>
            <person name="Ng W.-L."/>
            <person name="Kazmierczak K.M."/>
            <person name="Andrzejewski T.M."/>
            <person name="Davidsen T.M."/>
            <person name="Wayne K.J."/>
            <person name="Tettelin H."/>
            <person name="Glass J.I."/>
            <person name="Rusch D."/>
            <person name="Podicherti R."/>
            <person name="Tsui H.-C.T."/>
            <person name="Winkler M.E."/>
        </authorList>
    </citation>
    <scope>NUCLEOTIDE SEQUENCE</scope>
</reference>
<dbReference type="PANTHER" id="PTHR42865:SF7">
    <property type="entry name" value="PROTON_GLUTAMATE-ASPARTATE SYMPORTER"/>
    <property type="match status" value="1"/>
</dbReference>
<keyword evidence="5 7" id="KW-1133">Transmembrane helix</keyword>
<proteinExistence type="predicted"/>
<keyword evidence="2" id="KW-0813">Transport</keyword>
<gene>
    <name evidence="8" type="ORF">METZ01_LOCUS340890</name>
</gene>
<keyword evidence="4 7" id="KW-0812">Transmembrane</keyword>
<dbReference type="Pfam" id="PF00375">
    <property type="entry name" value="SDF"/>
    <property type="match status" value="1"/>
</dbReference>
<dbReference type="PANTHER" id="PTHR42865">
    <property type="entry name" value="PROTON/GLUTAMATE-ASPARTATE SYMPORTER"/>
    <property type="match status" value="1"/>
</dbReference>
<evidence type="ECO:0000256" key="4">
    <source>
        <dbReference type="ARBA" id="ARBA00022692"/>
    </source>
</evidence>
<dbReference type="Gene3D" id="1.10.3860.10">
    <property type="entry name" value="Sodium:dicarboxylate symporter"/>
    <property type="match status" value="1"/>
</dbReference>
<dbReference type="InterPro" id="IPR001991">
    <property type="entry name" value="Na-dicarboxylate_symporter"/>
</dbReference>
<comment type="subcellular location">
    <subcellularLocation>
        <location evidence="1">Cell membrane</location>
        <topology evidence="1">Multi-pass membrane protein</topology>
    </subcellularLocation>
</comment>
<accession>A0A382QRE9</accession>
<evidence type="ECO:0000256" key="1">
    <source>
        <dbReference type="ARBA" id="ARBA00004651"/>
    </source>
</evidence>
<feature type="transmembrane region" description="Helical" evidence="7">
    <location>
        <begin position="179"/>
        <end position="200"/>
    </location>
</feature>
<organism evidence="8">
    <name type="scientific">marine metagenome</name>
    <dbReference type="NCBI Taxonomy" id="408172"/>
    <lineage>
        <taxon>unclassified sequences</taxon>
        <taxon>metagenomes</taxon>
        <taxon>ecological metagenomes</taxon>
    </lineage>
</organism>
<evidence type="ECO:0008006" key="9">
    <source>
        <dbReference type="Google" id="ProtNLM"/>
    </source>
</evidence>
<dbReference type="GO" id="GO:0005886">
    <property type="term" value="C:plasma membrane"/>
    <property type="evidence" value="ECO:0007669"/>
    <property type="project" value="UniProtKB-SubCell"/>
</dbReference>
<dbReference type="GO" id="GO:0015293">
    <property type="term" value="F:symporter activity"/>
    <property type="evidence" value="ECO:0007669"/>
    <property type="project" value="UniProtKB-KW"/>
</dbReference>
<dbReference type="EMBL" id="UINC01116353">
    <property type="protein sequence ID" value="SVC88036.1"/>
    <property type="molecule type" value="Genomic_DNA"/>
</dbReference>
<feature type="non-terminal residue" evidence="8">
    <location>
        <position position="329"/>
    </location>
</feature>
<evidence type="ECO:0000256" key="7">
    <source>
        <dbReference type="SAM" id="Phobius"/>
    </source>
</evidence>
<name>A0A382QRE9_9ZZZZ</name>
<feature type="transmembrane region" description="Helical" evidence="7">
    <location>
        <begin position="248"/>
        <end position="268"/>
    </location>
</feature>
<keyword evidence="3" id="KW-1003">Cell membrane</keyword>
<feature type="transmembrane region" description="Helical" evidence="7">
    <location>
        <begin position="75"/>
        <end position="97"/>
    </location>
</feature>
<dbReference type="SUPFAM" id="SSF118215">
    <property type="entry name" value="Proton glutamate symport protein"/>
    <property type="match status" value="1"/>
</dbReference>
<evidence type="ECO:0000256" key="5">
    <source>
        <dbReference type="ARBA" id="ARBA00022989"/>
    </source>
</evidence>
<feature type="transmembrane region" description="Helical" evidence="7">
    <location>
        <begin position="140"/>
        <end position="158"/>
    </location>
</feature>
<dbReference type="InterPro" id="IPR036458">
    <property type="entry name" value="Na:dicarbo_symporter_sf"/>
</dbReference>
<keyword evidence="6 7" id="KW-0472">Membrane</keyword>